<dbReference type="Gene3D" id="3.100.10.10">
    <property type="match status" value="1"/>
</dbReference>
<keyword evidence="4" id="KW-0699">rRNA-binding</keyword>
<dbReference type="InterPro" id="IPR005749">
    <property type="entry name" value="Ribosomal_uL15_bac-type"/>
</dbReference>
<organism evidence="8 9">
    <name type="scientific">Propionigenium maris DSM 9537</name>
    <dbReference type="NCBI Taxonomy" id="1123000"/>
    <lineage>
        <taxon>Bacteria</taxon>
        <taxon>Fusobacteriati</taxon>
        <taxon>Fusobacteriota</taxon>
        <taxon>Fusobacteriia</taxon>
        <taxon>Fusobacteriales</taxon>
        <taxon>Fusobacteriaceae</taxon>
        <taxon>Propionigenium</taxon>
    </lineage>
</organism>
<dbReference type="GO" id="GO:0006412">
    <property type="term" value="P:translation"/>
    <property type="evidence" value="ECO:0007669"/>
    <property type="project" value="UniProtKB-UniRule"/>
</dbReference>
<protein>
    <recommendedName>
        <fullName evidence="4">Large ribosomal subunit protein uL15</fullName>
    </recommendedName>
</protein>
<feature type="domain" description="Large ribosomal subunit protein uL15/eL18" evidence="7">
    <location>
        <begin position="77"/>
        <end position="144"/>
    </location>
</feature>
<comment type="caution">
    <text evidence="8">The sequence shown here is derived from an EMBL/GenBank/DDBJ whole genome shotgun (WGS) entry which is preliminary data.</text>
</comment>
<proteinExistence type="inferred from homology"/>
<dbReference type="RefSeq" id="WP_281837655.1">
    <property type="nucleotide sequence ID" value="NZ_BSDY01000030.1"/>
</dbReference>
<keyword evidence="3 4" id="KW-0687">Ribonucleoprotein</keyword>
<dbReference type="GO" id="GO:0019843">
    <property type="term" value="F:rRNA binding"/>
    <property type="evidence" value="ECO:0007669"/>
    <property type="project" value="UniProtKB-UniRule"/>
</dbReference>
<dbReference type="PANTHER" id="PTHR12934">
    <property type="entry name" value="50S RIBOSOMAL PROTEIN L15"/>
    <property type="match status" value="1"/>
</dbReference>
<dbReference type="SUPFAM" id="SSF52080">
    <property type="entry name" value="Ribosomal proteins L15p and L18e"/>
    <property type="match status" value="1"/>
</dbReference>
<feature type="compositionally biased region" description="Gly residues" evidence="6">
    <location>
        <begin position="22"/>
        <end position="34"/>
    </location>
</feature>
<dbReference type="InterPro" id="IPR036227">
    <property type="entry name" value="Ribosomal_uL15/eL18_sf"/>
</dbReference>
<evidence type="ECO:0000256" key="3">
    <source>
        <dbReference type="ARBA" id="ARBA00023274"/>
    </source>
</evidence>
<dbReference type="PROSITE" id="PS00475">
    <property type="entry name" value="RIBOSOMAL_L15"/>
    <property type="match status" value="1"/>
</dbReference>
<dbReference type="NCBIfam" id="TIGR01071">
    <property type="entry name" value="rplO_bact"/>
    <property type="match status" value="1"/>
</dbReference>
<keyword evidence="9" id="KW-1185">Reference proteome</keyword>
<dbReference type="InterPro" id="IPR030878">
    <property type="entry name" value="Ribosomal_uL15"/>
</dbReference>
<reference evidence="8" key="1">
    <citation type="submission" date="2022-12" db="EMBL/GenBank/DDBJ databases">
        <title>Reference genome sequencing for broad-spectrum identification of bacterial and archaeal isolates by mass spectrometry.</title>
        <authorList>
            <person name="Sekiguchi Y."/>
            <person name="Tourlousse D.M."/>
        </authorList>
    </citation>
    <scope>NUCLEOTIDE SEQUENCE</scope>
    <source>
        <strain evidence="8">10succ1</strain>
    </source>
</reference>
<dbReference type="Proteomes" id="UP001144471">
    <property type="component" value="Unassembled WGS sequence"/>
</dbReference>
<feature type="region of interest" description="Disordered" evidence="6">
    <location>
        <begin position="1"/>
        <end position="50"/>
    </location>
</feature>
<evidence type="ECO:0000256" key="6">
    <source>
        <dbReference type="SAM" id="MobiDB-lite"/>
    </source>
</evidence>
<accession>A0A9W6LPG4</accession>
<evidence type="ECO:0000256" key="4">
    <source>
        <dbReference type="HAMAP-Rule" id="MF_01341"/>
    </source>
</evidence>
<evidence type="ECO:0000313" key="8">
    <source>
        <dbReference type="EMBL" id="GLI57979.1"/>
    </source>
</evidence>
<evidence type="ECO:0000256" key="2">
    <source>
        <dbReference type="ARBA" id="ARBA00022980"/>
    </source>
</evidence>
<dbReference type="InterPro" id="IPR001196">
    <property type="entry name" value="Ribosomal_uL15_CS"/>
</dbReference>
<name>A0A9W6LPG4_9FUSO</name>
<dbReference type="Pfam" id="PF00828">
    <property type="entry name" value="Ribosomal_L27A"/>
    <property type="match status" value="1"/>
</dbReference>
<sequence>MQLNELKPSVPRKARKRIGRGESSGQGKTAGKGHNGQKSRSGGGVHAGFEGGQMPIIRRVPKRGFKNFAFKKNYSLVNLETLNRFEEGAVVTPEALLEAGIVKKMIDGIKILGKGNLEKKLTVKAHKVSATAKEAIEAKGGSVEIIEVKTFADVAGNAKK</sequence>
<evidence type="ECO:0000256" key="5">
    <source>
        <dbReference type="RuleBase" id="RU003888"/>
    </source>
</evidence>
<dbReference type="PANTHER" id="PTHR12934:SF11">
    <property type="entry name" value="LARGE RIBOSOMAL SUBUNIT PROTEIN UL15M"/>
    <property type="match status" value="1"/>
</dbReference>
<comment type="function">
    <text evidence="4">Binds to the 23S rRNA.</text>
</comment>
<feature type="compositionally biased region" description="Gly residues" evidence="6">
    <location>
        <begin position="41"/>
        <end position="50"/>
    </location>
</feature>
<evidence type="ECO:0000259" key="7">
    <source>
        <dbReference type="Pfam" id="PF00828"/>
    </source>
</evidence>
<dbReference type="GO" id="GO:0022625">
    <property type="term" value="C:cytosolic large ribosomal subunit"/>
    <property type="evidence" value="ECO:0007669"/>
    <property type="project" value="TreeGrafter"/>
</dbReference>
<evidence type="ECO:0000313" key="9">
    <source>
        <dbReference type="Proteomes" id="UP001144471"/>
    </source>
</evidence>
<keyword evidence="2 4" id="KW-0689">Ribosomal protein</keyword>
<dbReference type="HAMAP" id="MF_01341">
    <property type="entry name" value="Ribosomal_uL15"/>
    <property type="match status" value="1"/>
</dbReference>
<dbReference type="GO" id="GO:0003735">
    <property type="term" value="F:structural constituent of ribosome"/>
    <property type="evidence" value="ECO:0007669"/>
    <property type="project" value="InterPro"/>
</dbReference>
<keyword evidence="4" id="KW-0694">RNA-binding</keyword>
<dbReference type="AlphaFoldDB" id="A0A9W6LPG4"/>
<dbReference type="EMBL" id="BSDY01000030">
    <property type="protein sequence ID" value="GLI57979.1"/>
    <property type="molecule type" value="Genomic_DNA"/>
</dbReference>
<gene>
    <name evidence="4 8" type="primary">rplO</name>
    <name evidence="8" type="ORF">PM10SUCC1_34930</name>
</gene>
<comment type="subunit">
    <text evidence="4">Part of the 50S ribosomal subunit.</text>
</comment>
<evidence type="ECO:0000256" key="1">
    <source>
        <dbReference type="ARBA" id="ARBA00007320"/>
    </source>
</evidence>
<dbReference type="InterPro" id="IPR021131">
    <property type="entry name" value="Ribosomal_uL15/eL18"/>
</dbReference>
<comment type="similarity">
    <text evidence="1 4 5">Belongs to the universal ribosomal protein uL15 family.</text>
</comment>